<proteinExistence type="predicted"/>
<evidence type="ECO:0000256" key="3">
    <source>
        <dbReference type="ARBA" id="ARBA00023163"/>
    </source>
</evidence>
<reference evidence="5 6" key="1">
    <citation type="submission" date="2023-09" db="EMBL/GenBank/DDBJ databases">
        <authorList>
            <person name="Rey-Velasco X."/>
        </authorList>
    </citation>
    <scope>NUCLEOTIDE SEQUENCE [LARGE SCALE GENOMIC DNA]</scope>
    <source>
        <strain evidence="5 6">W431</strain>
    </source>
</reference>
<dbReference type="Proteomes" id="UP001266357">
    <property type="component" value="Unassembled WGS sequence"/>
</dbReference>
<evidence type="ECO:0000313" key="6">
    <source>
        <dbReference type="Proteomes" id="UP001266357"/>
    </source>
</evidence>
<gene>
    <name evidence="5" type="ORF">RM573_01405</name>
</gene>
<dbReference type="InterPro" id="IPR016032">
    <property type="entry name" value="Sig_transdc_resp-reg_C-effctor"/>
</dbReference>
<keyword evidence="6" id="KW-1185">Reference proteome</keyword>
<dbReference type="InterPro" id="IPR036388">
    <property type="entry name" value="WH-like_DNA-bd_sf"/>
</dbReference>
<evidence type="ECO:0000256" key="2">
    <source>
        <dbReference type="ARBA" id="ARBA00023125"/>
    </source>
</evidence>
<dbReference type="CDD" id="cd06170">
    <property type="entry name" value="LuxR_C_like"/>
    <property type="match status" value="1"/>
</dbReference>
<evidence type="ECO:0000313" key="5">
    <source>
        <dbReference type="EMBL" id="MDT0602247.1"/>
    </source>
</evidence>
<dbReference type="SMART" id="SM00421">
    <property type="entry name" value="HTH_LUXR"/>
    <property type="match status" value="1"/>
</dbReference>
<protein>
    <submittedName>
        <fullName evidence="5">Helix-turn-helix transcriptional regulator</fullName>
    </submittedName>
</protein>
<sequence>MNETLIKNTDADKFISQLYRGALNVSLADFPTWALDLLRQVIPFDGAIWGTGHISTKKFHTQITLDVSDEIFNNLLKYLPINPIFTQITEQLGSAVNMSDVIDDENFYRSELYHKCFKPCDIERILSSINVDERSGVFTLLTLYRYDRAHLFTKAEQGLQSRLLYHLMSCFAYRQLSEISMTPKSVDASQSNQINALCDAKGIYHCVTPQFFAVLDEHMPQASHQAFPADLLESNEEYFEFIQGNLHFSVKVEGELFKVSIRIINQFDILTTREKEVVDGVCQGQTFKQIAKKLALSPSTVSNHLYRIYIKLGINTRSELIALAQRKL</sequence>
<comment type="caution">
    <text evidence="5">The sequence shown here is derived from an EMBL/GenBank/DDBJ whole genome shotgun (WGS) entry which is preliminary data.</text>
</comment>
<keyword evidence="2" id="KW-0238">DNA-binding</keyword>
<dbReference type="PROSITE" id="PS50043">
    <property type="entry name" value="HTH_LUXR_2"/>
    <property type="match status" value="1"/>
</dbReference>
<name>A0ABU2ZWC9_9GAMM</name>
<dbReference type="PRINTS" id="PR00038">
    <property type="entry name" value="HTHLUXR"/>
</dbReference>
<keyword evidence="1" id="KW-0805">Transcription regulation</keyword>
<feature type="domain" description="HTH luxR-type" evidence="4">
    <location>
        <begin position="263"/>
        <end position="328"/>
    </location>
</feature>
<accession>A0ABU2ZWC9</accession>
<keyword evidence="3" id="KW-0804">Transcription</keyword>
<dbReference type="SUPFAM" id="SSF46894">
    <property type="entry name" value="C-terminal effector domain of the bipartite response regulators"/>
    <property type="match status" value="1"/>
</dbReference>
<evidence type="ECO:0000256" key="1">
    <source>
        <dbReference type="ARBA" id="ARBA00023015"/>
    </source>
</evidence>
<dbReference type="Gene3D" id="1.10.10.10">
    <property type="entry name" value="Winged helix-like DNA-binding domain superfamily/Winged helix DNA-binding domain"/>
    <property type="match status" value="1"/>
</dbReference>
<dbReference type="RefSeq" id="WP_311576117.1">
    <property type="nucleotide sequence ID" value="NZ_JAVRIF010000001.1"/>
</dbReference>
<dbReference type="EMBL" id="JAVRIF010000001">
    <property type="protein sequence ID" value="MDT0602247.1"/>
    <property type="molecule type" value="Genomic_DNA"/>
</dbReference>
<evidence type="ECO:0000259" key="4">
    <source>
        <dbReference type="PROSITE" id="PS50043"/>
    </source>
</evidence>
<dbReference type="PANTHER" id="PTHR44688:SF16">
    <property type="entry name" value="DNA-BINDING TRANSCRIPTIONAL ACTIVATOR DEVR_DOSR"/>
    <property type="match status" value="1"/>
</dbReference>
<dbReference type="PANTHER" id="PTHR44688">
    <property type="entry name" value="DNA-BINDING TRANSCRIPTIONAL ACTIVATOR DEVR_DOSR"/>
    <property type="match status" value="1"/>
</dbReference>
<organism evidence="5 6">
    <name type="scientific">Thalassotalea castellviae</name>
    <dbReference type="NCBI Taxonomy" id="3075612"/>
    <lineage>
        <taxon>Bacteria</taxon>
        <taxon>Pseudomonadati</taxon>
        <taxon>Pseudomonadota</taxon>
        <taxon>Gammaproteobacteria</taxon>
        <taxon>Alteromonadales</taxon>
        <taxon>Colwelliaceae</taxon>
        <taxon>Thalassotalea</taxon>
    </lineage>
</organism>
<dbReference type="Pfam" id="PF00196">
    <property type="entry name" value="GerE"/>
    <property type="match status" value="1"/>
</dbReference>
<dbReference type="InterPro" id="IPR000792">
    <property type="entry name" value="Tscrpt_reg_LuxR_C"/>
</dbReference>